<protein>
    <recommendedName>
        <fullName evidence="4">AB hydrolase-1 domain-containing protein</fullName>
    </recommendedName>
</protein>
<accession>A0A1Z5K4K2</accession>
<dbReference type="EMBL" id="BDSP01000152">
    <property type="protein sequence ID" value="GAX20898.1"/>
    <property type="molecule type" value="Genomic_DNA"/>
</dbReference>
<feature type="transmembrane region" description="Helical" evidence="1">
    <location>
        <begin position="160"/>
        <end position="178"/>
    </location>
</feature>
<dbReference type="PANTHER" id="PTHR37471">
    <property type="entry name" value="UNNAMED PRODUCT"/>
    <property type="match status" value="1"/>
</dbReference>
<dbReference type="Gene3D" id="3.40.50.1820">
    <property type="entry name" value="alpha/beta hydrolase"/>
    <property type="match status" value="1"/>
</dbReference>
<dbReference type="OrthoDB" id="6431331at2759"/>
<keyword evidence="1" id="KW-0472">Membrane</keyword>
<evidence type="ECO:0000313" key="3">
    <source>
        <dbReference type="Proteomes" id="UP000198406"/>
    </source>
</evidence>
<keyword evidence="3" id="KW-1185">Reference proteome</keyword>
<evidence type="ECO:0000313" key="2">
    <source>
        <dbReference type="EMBL" id="GAX20898.1"/>
    </source>
</evidence>
<dbReference type="PANTHER" id="PTHR37471:SF1">
    <property type="entry name" value="AB HYDROLASE-1 DOMAIN-CONTAINING PROTEIN"/>
    <property type="match status" value="1"/>
</dbReference>
<reference evidence="2 3" key="1">
    <citation type="journal article" date="2015" name="Plant Cell">
        <title>Oil accumulation by the oleaginous diatom Fistulifera solaris as revealed by the genome and transcriptome.</title>
        <authorList>
            <person name="Tanaka T."/>
            <person name="Maeda Y."/>
            <person name="Veluchamy A."/>
            <person name="Tanaka M."/>
            <person name="Abida H."/>
            <person name="Marechal E."/>
            <person name="Bowler C."/>
            <person name="Muto M."/>
            <person name="Sunaga Y."/>
            <person name="Tanaka M."/>
            <person name="Yoshino T."/>
            <person name="Taniguchi T."/>
            <person name="Fukuda Y."/>
            <person name="Nemoto M."/>
            <person name="Matsumoto M."/>
            <person name="Wong P.S."/>
            <person name="Aburatani S."/>
            <person name="Fujibuchi W."/>
        </authorList>
    </citation>
    <scope>NUCLEOTIDE SEQUENCE [LARGE SCALE GENOMIC DNA]</scope>
    <source>
        <strain evidence="2 3">JPCC DA0580</strain>
    </source>
</reference>
<gene>
    <name evidence="2" type="ORF">FisN_7Hh219</name>
</gene>
<organism evidence="2 3">
    <name type="scientific">Fistulifera solaris</name>
    <name type="common">Oleaginous diatom</name>
    <dbReference type="NCBI Taxonomy" id="1519565"/>
    <lineage>
        <taxon>Eukaryota</taxon>
        <taxon>Sar</taxon>
        <taxon>Stramenopiles</taxon>
        <taxon>Ochrophyta</taxon>
        <taxon>Bacillariophyta</taxon>
        <taxon>Bacillariophyceae</taxon>
        <taxon>Bacillariophycidae</taxon>
        <taxon>Naviculales</taxon>
        <taxon>Naviculaceae</taxon>
        <taxon>Fistulifera</taxon>
    </lineage>
</organism>
<sequence>MSSPFKQKFFMGGSPITRQSFSSTNRKSRQYFSKYRYKGSSEQILDEYQLFSPLAVVWVFMFLLAPISYFYIGMVVLRELFGEYLLVFGQNYLPLLHQWTLASAISNLRPPKMPHDLIIGDSLALVTEGVLDSTGSGSSFTIPNILESTSTMERNPRTWLWLWIEIWCSFEALFFILMRIRIRWLRNKDPLEASLSAAPLMDLSERQSLWRRMQEVEDGHVCEFLSGWFFDHDCQDISAYDVRDFVCWSMFECRHQEHLSESELVQMESFVEELEWRISLELYGPETETKVVNDDSDNPALRGENQLSVPAWQVGLPKPKKFFQFPGGNAHEEEGNFFTNLFESYRRRYDQMEFRPVQDLKDMVQKATGDNFHPVKDFRELVAGTAQSIAEAEAAASQKASQIYESIVPMGSMVDKKLYATYLQLHSAWNSVKALNDQRRLETARFLSSQRNRLKQQMVGYRLMLNRMLDMSSGVPSKQMASLMRRITECYEAMESLESRAEAAFVDFTGFALKSLPAFMQRKEPQGYAKYSADPIENVATFPLCLHLLLIGCTEIPLRVMMHRRGFLRRKIGNVAYYYHPGGDASDDSDVVDANKLPFVFVHGIGLGLIFYIPLIDDLLRSKRPIFLPEIPYVSGFRPWQSSSAVLPPAVVASTMSAILATHGHLTATWIGHSYGTSWLSYMTKLAPEAVSALLFLDPICFCLHYPRLTKSFVYTRPDIGTISYILRTDAIVRHTIQRQFPWPRIILFADQIHVPCHIVLSYKDQLVPSAKVSEYLRKLGVPIHDFETIREQVLASNVTGDITGAPFCDPTSNDSSKIECLIMQEDGHGEWVEKPHHSTFTIAHSAEALSRKAENEAKLKIS</sequence>
<dbReference type="SUPFAM" id="SSF53474">
    <property type="entry name" value="alpha/beta-Hydrolases"/>
    <property type="match status" value="1"/>
</dbReference>
<proteinExistence type="predicted"/>
<dbReference type="Proteomes" id="UP000198406">
    <property type="component" value="Unassembled WGS sequence"/>
</dbReference>
<name>A0A1Z5K4K2_FISSO</name>
<keyword evidence="1" id="KW-1133">Transmembrane helix</keyword>
<dbReference type="InParanoid" id="A0A1Z5K4K2"/>
<dbReference type="AlphaFoldDB" id="A0A1Z5K4K2"/>
<evidence type="ECO:0008006" key="4">
    <source>
        <dbReference type="Google" id="ProtNLM"/>
    </source>
</evidence>
<comment type="caution">
    <text evidence="2">The sequence shown here is derived from an EMBL/GenBank/DDBJ whole genome shotgun (WGS) entry which is preliminary data.</text>
</comment>
<dbReference type="InterPro" id="IPR029058">
    <property type="entry name" value="AB_hydrolase_fold"/>
</dbReference>
<feature type="transmembrane region" description="Helical" evidence="1">
    <location>
        <begin position="50"/>
        <end position="72"/>
    </location>
</feature>
<keyword evidence="1" id="KW-0812">Transmembrane</keyword>
<evidence type="ECO:0000256" key="1">
    <source>
        <dbReference type="SAM" id="Phobius"/>
    </source>
</evidence>